<evidence type="ECO:0000256" key="2">
    <source>
        <dbReference type="ARBA" id="ARBA00022679"/>
    </source>
</evidence>
<evidence type="ECO:0000256" key="1">
    <source>
        <dbReference type="ARBA" id="ARBA00012452"/>
    </source>
</evidence>
<dbReference type="PANTHER" id="PTHR43900:SF3">
    <property type="entry name" value="GLUTATHIONE S-TRANSFERASE RHO"/>
    <property type="match status" value="1"/>
</dbReference>
<dbReference type="SUPFAM" id="SSF47616">
    <property type="entry name" value="GST C-terminal domain-like"/>
    <property type="match status" value="1"/>
</dbReference>
<reference evidence="7" key="2">
    <citation type="journal article" date="2015" name="PLoS ONE">
        <title>Identification of Glutathione S-Transferase (GST) Genes from a Dark Septate Endophytic Fungus (Exophiala pisciphila) and Their Expression Patterns under Varied Metals Stress.</title>
        <authorList>
            <person name="Shen M."/>
            <person name="Zhao D.K."/>
            <person name="Qiao Q."/>
            <person name="Liu L."/>
            <person name="Wang J.L."/>
            <person name="Cao G.H."/>
            <person name="Li T."/>
            <person name="Zhao Z.W."/>
        </authorList>
    </citation>
    <scope>NUCLEOTIDE SEQUENCE</scope>
    <source>
        <strain evidence="7">H93</strain>
    </source>
</reference>
<evidence type="ECO:0000259" key="5">
    <source>
        <dbReference type="PROSITE" id="PS50404"/>
    </source>
</evidence>
<dbReference type="GO" id="GO:0043295">
    <property type="term" value="F:glutathione binding"/>
    <property type="evidence" value="ECO:0007669"/>
    <property type="project" value="TreeGrafter"/>
</dbReference>
<dbReference type="Pfam" id="PF00043">
    <property type="entry name" value="GST_C"/>
    <property type="match status" value="1"/>
</dbReference>
<dbReference type="Gene3D" id="1.20.1050.10">
    <property type="match status" value="1"/>
</dbReference>
<evidence type="ECO:0000313" key="7">
    <source>
        <dbReference type="EMBL" id="AIL25488.1"/>
    </source>
</evidence>
<protein>
    <recommendedName>
        <fullName evidence="1">glutathione transferase</fullName>
        <ecNumber evidence="1">2.5.1.18</ecNumber>
    </recommendedName>
</protein>
<dbReference type="SUPFAM" id="SSF52833">
    <property type="entry name" value="Thioredoxin-like"/>
    <property type="match status" value="1"/>
</dbReference>
<comment type="similarity">
    <text evidence="4">Belongs to the GST superfamily.</text>
</comment>
<feature type="domain" description="GST C-terminal" evidence="6">
    <location>
        <begin position="92"/>
        <end position="219"/>
    </location>
</feature>
<dbReference type="InterPro" id="IPR004045">
    <property type="entry name" value="Glutathione_S-Trfase_N"/>
</dbReference>
<dbReference type="Pfam" id="PF02798">
    <property type="entry name" value="GST_N"/>
    <property type="match status" value="1"/>
</dbReference>
<dbReference type="GO" id="GO:0005737">
    <property type="term" value="C:cytoplasm"/>
    <property type="evidence" value="ECO:0007669"/>
    <property type="project" value="TreeGrafter"/>
</dbReference>
<accession>A0A077D493</accession>
<dbReference type="SFLD" id="SFLDG00358">
    <property type="entry name" value="Main_(cytGST)"/>
    <property type="match status" value="1"/>
</dbReference>
<organism evidence="7">
    <name type="scientific">Exophiala pisciphila</name>
    <dbReference type="NCBI Taxonomy" id="86051"/>
    <lineage>
        <taxon>Eukaryota</taxon>
        <taxon>Fungi</taxon>
        <taxon>Dikarya</taxon>
        <taxon>Ascomycota</taxon>
        <taxon>Pezizomycotina</taxon>
        <taxon>Eurotiomycetes</taxon>
        <taxon>Chaetothyriomycetidae</taxon>
        <taxon>Chaetothyriales</taxon>
        <taxon>Herpotrichiellaceae</taxon>
        <taxon>Exophiala</taxon>
    </lineage>
</organism>
<dbReference type="GO" id="GO:0006749">
    <property type="term" value="P:glutathione metabolic process"/>
    <property type="evidence" value="ECO:0007669"/>
    <property type="project" value="TreeGrafter"/>
</dbReference>
<dbReference type="InterPro" id="IPR004046">
    <property type="entry name" value="GST_C"/>
</dbReference>
<reference evidence="7" key="1">
    <citation type="submission" date="2014-05" db="EMBL/GenBank/DDBJ databases">
        <title>Diverse strategies conferring extreme cadmium (Cd) tolerance in the dark septate endophyte (DSE), Exophiala pisciphila: evidence from RNA-seq data.</title>
        <authorList>
            <person name="Zhao D."/>
        </authorList>
    </citation>
    <scope>NUCLEOTIDE SEQUENCE</scope>
    <source>
        <strain evidence="7">H93</strain>
    </source>
</reference>
<dbReference type="InterPro" id="IPR040079">
    <property type="entry name" value="Glutathione_S-Trfase"/>
</dbReference>
<evidence type="ECO:0000256" key="3">
    <source>
        <dbReference type="ARBA" id="ARBA00047960"/>
    </source>
</evidence>
<dbReference type="InterPro" id="IPR036249">
    <property type="entry name" value="Thioredoxin-like_sf"/>
</dbReference>
<dbReference type="PANTHER" id="PTHR43900">
    <property type="entry name" value="GLUTATHIONE S-TRANSFERASE RHO"/>
    <property type="match status" value="1"/>
</dbReference>
<sequence>MPLKLWTTPLSYNSLRPELVLAEKGIEDVETVPADIITGKHKTPEFWEKSLFGRVPLMEDGDFILFESRAIARYLAMKYLNTGPKLMPVVNDPKINGTFGMWMILEVEEFNIHAVPIITESLVAPAVGRPVDQAVLDRHKPRLENCLNILDKALTKMPFLGGDEYSLVDINYMPTIHVVNQCMNVFEGRPNLQKWWSNVSAREAWKKVVKPMDDAYASFVPEWEK</sequence>
<dbReference type="PROSITE" id="PS50404">
    <property type="entry name" value="GST_NTER"/>
    <property type="match status" value="1"/>
</dbReference>
<dbReference type="EMBL" id="KJ862288">
    <property type="protein sequence ID" value="AIL25488.1"/>
    <property type="molecule type" value="mRNA"/>
</dbReference>
<dbReference type="EC" id="2.5.1.18" evidence="1"/>
<feature type="domain" description="GST N-terminal" evidence="5">
    <location>
        <begin position="1"/>
        <end position="83"/>
    </location>
</feature>
<dbReference type="PROSITE" id="PS50405">
    <property type="entry name" value="GST_CTER"/>
    <property type="match status" value="1"/>
</dbReference>
<dbReference type="Gene3D" id="3.40.30.10">
    <property type="entry name" value="Glutaredoxin"/>
    <property type="match status" value="1"/>
</dbReference>
<evidence type="ECO:0000259" key="6">
    <source>
        <dbReference type="PROSITE" id="PS50405"/>
    </source>
</evidence>
<evidence type="ECO:0000256" key="4">
    <source>
        <dbReference type="RuleBase" id="RU003494"/>
    </source>
</evidence>
<dbReference type="GO" id="GO:0004364">
    <property type="term" value="F:glutathione transferase activity"/>
    <property type="evidence" value="ECO:0007669"/>
    <property type="project" value="UniProtKB-EC"/>
</dbReference>
<proteinExistence type="evidence at transcript level"/>
<name>A0A077D493_9EURO</name>
<dbReference type="SFLD" id="SFLDS00019">
    <property type="entry name" value="Glutathione_Transferase_(cytos"/>
    <property type="match status" value="1"/>
</dbReference>
<keyword evidence="2 7" id="KW-0808">Transferase</keyword>
<dbReference type="InterPro" id="IPR010987">
    <property type="entry name" value="Glutathione-S-Trfase_C-like"/>
</dbReference>
<comment type="catalytic activity">
    <reaction evidence="3">
        <text>RX + glutathione = an S-substituted glutathione + a halide anion + H(+)</text>
        <dbReference type="Rhea" id="RHEA:16437"/>
        <dbReference type="ChEBI" id="CHEBI:15378"/>
        <dbReference type="ChEBI" id="CHEBI:16042"/>
        <dbReference type="ChEBI" id="CHEBI:17792"/>
        <dbReference type="ChEBI" id="CHEBI:57925"/>
        <dbReference type="ChEBI" id="CHEBI:90779"/>
        <dbReference type="EC" id="2.5.1.18"/>
    </reaction>
</comment>
<dbReference type="InterPro" id="IPR036282">
    <property type="entry name" value="Glutathione-S-Trfase_C_sf"/>
</dbReference>
<dbReference type="AlphaFoldDB" id="A0A077D493"/>